<comment type="caution">
    <text evidence="1">The sequence shown here is derived from an EMBL/GenBank/DDBJ whole genome shotgun (WGS) entry which is preliminary data.</text>
</comment>
<evidence type="ECO:0000313" key="2">
    <source>
        <dbReference type="Proteomes" id="UP000317881"/>
    </source>
</evidence>
<proteinExistence type="predicted"/>
<gene>
    <name evidence="1" type="ORF">SSP24_60920</name>
</gene>
<sequence>MVAGAAAGVRGVPVGERVLGVGEVGLDDVETLVGEVAQTAGDVRSAAPPRPSWTSVLATSTSLMAGRMSAFVDAGDHRSLRASELCTSWFKPVVVYQPQSVTSSVAGNFGSR</sequence>
<accession>A0A4Y3VNJ5</accession>
<reference evidence="1 2" key="1">
    <citation type="submission" date="2019-06" db="EMBL/GenBank/DDBJ databases">
        <title>Whole genome shotgun sequence of Streptomyces spinoverrucosus NBRC 14228.</title>
        <authorList>
            <person name="Hosoyama A."/>
            <person name="Uohara A."/>
            <person name="Ohji S."/>
            <person name="Ichikawa N."/>
        </authorList>
    </citation>
    <scope>NUCLEOTIDE SEQUENCE [LARGE SCALE GENOMIC DNA]</scope>
    <source>
        <strain evidence="1 2">NBRC 14228</strain>
    </source>
</reference>
<organism evidence="1 2">
    <name type="scientific">Streptomyces spinoverrucosus</name>
    <dbReference type="NCBI Taxonomy" id="284043"/>
    <lineage>
        <taxon>Bacteria</taxon>
        <taxon>Bacillati</taxon>
        <taxon>Actinomycetota</taxon>
        <taxon>Actinomycetes</taxon>
        <taxon>Kitasatosporales</taxon>
        <taxon>Streptomycetaceae</taxon>
        <taxon>Streptomyces</taxon>
    </lineage>
</organism>
<dbReference type="Proteomes" id="UP000317881">
    <property type="component" value="Unassembled WGS sequence"/>
</dbReference>
<dbReference type="EMBL" id="BJND01000052">
    <property type="protein sequence ID" value="GEC08437.1"/>
    <property type="molecule type" value="Genomic_DNA"/>
</dbReference>
<name>A0A4Y3VNJ5_9ACTN</name>
<protein>
    <submittedName>
        <fullName evidence="1">Uncharacterized protein</fullName>
    </submittedName>
</protein>
<keyword evidence="2" id="KW-1185">Reference proteome</keyword>
<evidence type="ECO:0000313" key="1">
    <source>
        <dbReference type="EMBL" id="GEC08437.1"/>
    </source>
</evidence>
<dbReference type="AlphaFoldDB" id="A0A4Y3VNJ5"/>